<dbReference type="EMBL" id="PDZR01000035">
    <property type="protein sequence ID" value="PNG24356.1"/>
    <property type="molecule type" value="Genomic_DNA"/>
</dbReference>
<keyword evidence="12" id="KW-0408">Iron</keyword>
<dbReference type="InterPro" id="IPR023753">
    <property type="entry name" value="FAD/NAD-binding_dom"/>
</dbReference>
<dbReference type="InterPro" id="IPR024934">
    <property type="entry name" value="Rubredoxin-like_dom"/>
</dbReference>
<dbReference type="Pfam" id="PF07992">
    <property type="entry name" value="Pyr_redox_2"/>
    <property type="match status" value="1"/>
</dbReference>
<evidence type="ECO:0000256" key="8">
    <source>
        <dbReference type="ARBA" id="ARBA00022630"/>
    </source>
</evidence>
<keyword evidence="8" id="KW-0285">Flavoprotein</keyword>
<proteinExistence type="inferred from homology"/>
<evidence type="ECO:0000256" key="10">
    <source>
        <dbReference type="ARBA" id="ARBA00022827"/>
    </source>
</evidence>
<dbReference type="PANTHER" id="PTHR43429">
    <property type="entry name" value="PYRIDINE NUCLEOTIDE-DISULFIDE OXIDOREDUCTASE DOMAIN-CONTAINING"/>
    <property type="match status" value="1"/>
</dbReference>
<dbReference type="FunFam" id="2.20.28.10:FF:000001">
    <property type="entry name" value="Rubredoxin"/>
    <property type="match status" value="1"/>
</dbReference>
<keyword evidence="10" id="KW-0274">FAD</keyword>
<dbReference type="InterPro" id="IPR018527">
    <property type="entry name" value="Rubredoxin_Fe_BS"/>
</dbReference>
<name>A0A2J7TC65_METSI</name>
<comment type="cofactor">
    <cofactor evidence="2">
        <name>FAD</name>
        <dbReference type="ChEBI" id="CHEBI:57692"/>
    </cofactor>
</comment>
<comment type="similarity">
    <text evidence="5">Belongs to the rubredoxin family.</text>
</comment>
<feature type="domain" description="Rubredoxin-like" evidence="13">
    <location>
        <begin position="12"/>
        <end position="63"/>
    </location>
</feature>
<evidence type="ECO:0000256" key="2">
    <source>
        <dbReference type="ARBA" id="ARBA00001974"/>
    </source>
</evidence>
<dbReference type="PROSITE" id="PS00202">
    <property type="entry name" value="RUBREDOXIN"/>
    <property type="match status" value="1"/>
</dbReference>
<gene>
    <name evidence="14" type="ORF">CR492_19195</name>
</gene>
<dbReference type="Gene3D" id="3.50.50.60">
    <property type="entry name" value="FAD/NAD(P)-binding domain"/>
    <property type="match status" value="2"/>
</dbReference>
<comment type="caution">
    <text evidence="14">The sequence shown here is derived from an EMBL/GenBank/DDBJ whole genome shotgun (WGS) entry which is preliminary data.</text>
</comment>
<evidence type="ECO:0000313" key="14">
    <source>
        <dbReference type="EMBL" id="PNG24356.1"/>
    </source>
</evidence>
<dbReference type="GO" id="GO:0005506">
    <property type="term" value="F:iron ion binding"/>
    <property type="evidence" value="ECO:0007669"/>
    <property type="project" value="InterPro"/>
</dbReference>
<evidence type="ECO:0000256" key="1">
    <source>
        <dbReference type="ARBA" id="ARBA00001965"/>
    </source>
</evidence>
<dbReference type="RefSeq" id="WP_102845332.1">
    <property type="nucleotide sequence ID" value="NZ_PDZR01000035.1"/>
</dbReference>
<dbReference type="InterPro" id="IPR024935">
    <property type="entry name" value="Rubredoxin_dom"/>
</dbReference>
<keyword evidence="11" id="KW-0249">Electron transport</keyword>
<sequence>MSATMESAVEPWRQYICRVCGLIYDEELGDPDSGLAPGTRFEDIPDDWECPLCGVTKADFDPYVKRAAAQASSAPANPPRGVGIVVVGAGLAGWAVVEAIRAADAGTPITMVCGGKADLYNKPELSLALSRGLTASSLVRESGAAAARRLGVRLCEDTFAIGLAPALRQLRTTRGALLYTHLVLAQGARPALPAELPSALCWRINDLATWGSLQERLAQRPQRVAIVGAGMIGCELAEDFARAGHRVTLFDRQTLPLSGLLPEPAAKRLKQSHAKLGVDYLGGVEIARVEALGDGAKLLETRCGRSVTVDHIVAATGLATDHRLARSGALAFDCGIKVDPLTLAASAPGVYALGDCVSIEGATCRFVEPIARQADAVAHHVTGRWHEGYRHSRPAVRLKSKILPIELSGAPCADGEWRIIREDDSFLHMEQWRDGTAAASLRVGTAKAASFFKHGAHA</sequence>
<dbReference type="InterPro" id="IPR036188">
    <property type="entry name" value="FAD/NAD-bd_sf"/>
</dbReference>
<dbReference type="Proteomes" id="UP000236286">
    <property type="component" value="Unassembled WGS sequence"/>
</dbReference>
<dbReference type="GO" id="GO:0016491">
    <property type="term" value="F:oxidoreductase activity"/>
    <property type="evidence" value="ECO:0007669"/>
    <property type="project" value="InterPro"/>
</dbReference>
<evidence type="ECO:0000256" key="6">
    <source>
        <dbReference type="ARBA" id="ARBA00006442"/>
    </source>
</evidence>
<dbReference type="PROSITE" id="PS50903">
    <property type="entry name" value="RUBREDOXIN_LIKE"/>
    <property type="match status" value="1"/>
</dbReference>
<evidence type="ECO:0000256" key="9">
    <source>
        <dbReference type="ARBA" id="ARBA00022723"/>
    </source>
</evidence>
<keyword evidence="7" id="KW-0813">Transport</keyword>
<dbReference type="SUPFAM" id="SSF51905">
    <property type="entry name" value="FAD/NAD(P)-binding domain"/>
    <property type="match status" value="1"/>
</dbReference>
<organism evidence="14 15">
    <name type="scientific">Methylocella silvestris</name>
    <dbReference type="NCBI Taxonomy" id="199596"/>
    <lineage>
        <taxon>Bacteria</taxon>
        <taxon>Pseudomonadati</taxon>
        <taxon>Pseudomonadota</taxon>
        <taxon>Alphaproteobacteria</taxon>
        <taxon>Hyphomicrobiales</taxon>
        <taxon>Beijerinckiaceae</taxon>
        <taxon>Methylocella</taxon>
    </lineage>
</organism>
<evidence type="ECO:0000256" key="12">
    <source>
        <dbReference type="ARBA" id="ARBA00023004"/>
    </source>
</evidence>
<dbReference type="AlphaFoldDB" id="A0A2J7TC65"/>
<evidence type="ECO:0000313" key="15">
    <source>
        <dbReference type="Proteomes" id="UP000236286"/>
    </source>
</evidence>
<accession>A0A2J7TC65</accession>
<protein>
    <submittedName>
        <fullName evidence="14">Rubredoxin</fullName>
    </submittedName>
</protein>
<dbReference type="SUPFAM" id="SSF57802">
    <property type="entry name" value="Rubredoxin-like"/>
    <property type="match status" value="1"/>
</dbReference>
<dbReference type="PRINTS" id="PR00411">
    <property type="entry name" value="PNDRDTASEI"/>
</dbReference>
<reference evidence="14 15" key="1">
    <citation type="submission" date="2017-10" db="EMBL/GenBank/DDBJ databases">
        <title>Genome announcement of Methylocella silvestris TVC from permafrost.</title>
        <authorList>
            <person name="Wang J."/>
            <person name="Geng K."/>
            <person name="Ul-Haque F."/>
            <person name="Crombie A.T."/>
            <person name="Street L.E."/>
            <person name="Wookey P.A."/>
            <person name="Murrell J.C."/>
            <person name="Pratscher J."/>
        </authorList>
    </citation>
    <scope>NUCLEOTIDE SEQUENCE [LARGE SCALE GENOMIC DNA]</scope>
    <source>
        <strain evidence="14 15">TVC</strain>
    </source>
</reference>
<dbReference type="InterPro" id="IPR050260">
    <property type="entry name" value="FAD-bd_OxRdtase"/>
</dbReference>
<dbReference type="OrthoDB" id="9808980at2"/>
<evidence type="ECO:0000256" key="4">
    <source>
        <dbReference type="ARBA" id="ARBA00004933"/>
    </source>
</evidence>
<evidence type="ECO:0000256" key="5">
    <source>
        <dbReference type="ARBA" id="ARBA00005337"/>
    </source>
</evidence>
<keyword evidence="9" id="KW-0479">Metal-binding</keyword>
<dbReference type="Gene3D" id="2.20.28.10">
    <property type="match status" value="1"/>
</dbReference>
<dbReference type="CDD" id="cd00730">
    <property type="entry name" value="rubredoxin"/>
    <property type="match status" value="1"/>
</dbReference>
<evidence type="ECO:0000256" key="7">
    <source>
        <dbReference type="ARBA" id="ARBA00022448"/>
    </source>
</evidence>
<evidence type="ECO:0000259" key="13">
    <source>
        <dbReference type="PROSITE" id="PS50903"/>
    </source>
</evidence>
<comment type="cofactor">
    <cofactor evidence="1">
        <name>Fe(3+)</name>
        <dbReference type="ChEBI" id="CHEBI:29034"/>
    </cofactor>
</comment>
<dbReference type="Pfam" id="PF00301">
    <property type="entry name" value="Rubredoxin"/>
    <property type="match status" value="1"/>
</dbReference>
<comment type="similarity">
    <text evidence="6">Belongs to the FAD-dependent oxidoreductase family.</text>
</comment>
<dbReference type="PRINTS" id="PR00163">
    <property type="entry name" value="RUBREDOXIN"/>
</dbReference>
<evidence type="ECO:0000256" key="11">
    <source>
        <dbReference type="ARBA" id="ARBA00022982"/>
    </source>
</evidence>
<evidence type="ECO:0000256" key="3">
    <source>
        <dbReference type="ARBA" id="ARBA00002792"/>
    </source>
</evidence>
<comment type="function">
    <text evidence="3">Involved in the hydrocarbon hydroxylating system, which transfers electrons from NADH to rubredoxin reductase and then through rubredoxin to alkane 1 monooxygenase.</text>
</comment>
<dbReference type="PANTHER" id="PTHR43429:SF3">
    <property type="entry name" value="NITRITE REDUCTASE [NAD(P)H]"/>
    <property type="match status" value="1"/>
</dbReference>
<comment type="pathway">
    <text evidence="4">Hydrocarbon metabolism; alkane degradation.</text>
</comment>
<dbReference type="PRINTS" id="PR00368">
    <property type="entry name" value="FADPNR"/>
</dbReference>